<organism evidence="4 5">
    <name type="scientific">Bos indicus x Bos taurus</name>
    <name type="common">Hybrid cattle</name>
    <dbReference type="NCBI Taxonomy" id="30522"/>
    <lineage>
        <taxon>Eukaryota</taxon>
        <taxon>Metazoa</taxon>
        <taxon>Chordata</taxon>
        <taxon>Craniata</taxon>
        <taxon>Vertebrata</taxon>
        <taxon>Euteleostomi</taxon>
        <taxon>Mammalia</taxon>
        <taxon>Eutheria</taxon>
        <taxon>Laurasiatheria</taxon>
        <taxon>Artiodactyla</taxon>
        <taxon>Ruminantia</taxon>
        <taxon>Pecora</taxon>
        <taxon>Bovidae</taxon>
        <taxon>Bovinae</taxon>
        <taxon>Bos</taxon>
    </lineage>
</organism>
<evidence type="ECO:0000313" key="6">
    <source>
        <dbReference type="Proteomes" id="UP000429181"/>
    </source>
</evidence>
<dbReference type="Proteomes" id="UP000314981">
    <property type="component" value="Chromosome 3"/>
</dbReference>
<reference evidence="5 6" key="1">
    <citation type="submission" date="2018-11" db="EMBL/GenBank/DDBJ databases">
        <title>Haplotype-resolved cattle genomes.</title>
        <authorList>
            <person name="Low W.Y."/>
            <person name="Tearle R."/>
            <person name="Bickhart D.M."/>
            <person name="Rosen B.D."/>
            <person name="Koren S."/>
            <person name="Rhie A."/>
            <person name="Hiendleder S."/>
            <person name="Phillippy A.M."/>
            <person name="Smith T.P.L."/>
            <person name="Williams J.L."/>
        </authorList>
    </citation>
    <scope>NUCLEOTIDE SEQUENCE [LARGE SCALE GENOMIC DNA]</scope>
</reference>
<accession>A0A4W2DD90</accession>
<sequence length="142" mass="16465">MWPSYQDEHEFNTHLVCRMCCMDERDRVQKKTFTKWANKHLMKVRKHINDLYEDLRDGHNLISLLEVLSGIKLPREKGRMRFHRLQNVQIALDFLKQRQVRASRVSPTLPGKVGVGSLFRDVLIAPGKPSVNPTDTVLSLAC</sequence>
<dbReference type="Gene3D" id="1.10.418.10">
    <property type="entry name" value="Calponin-like domain"/>
    <property type="match status" value="1"/>
</dbReference>
<name>A0A4W2DD90_BOBOX</name>
<protein>
    <submittedName>
        <fullName evidence="4">Microtubule actin crosslinking factor 1</fullName>
    </submittedName>
</protein>
<gene>
    <name evidence="4" type="primary">MACF1</name>
</gene>
<evidence type="ECO:0000313" key="4">
    <source>
        <dbReference type="Ensembl" id="ENSBIXP00000022266.1"/>
    </source>
</evidence>
<keyword evidence="5" id="KW-1185">Reference proteome</keyword>
<evidence type="ECO:0000256" key="1">
    <source>
        <dbReference type="ARBA" id="ARBA00022737"/>
    </source>
</evidence>
<dbReference type="GeneTree" id="ENSGT00940000155824"/>
<dbReference type="PROSITE" id="PS00019">
    <property type="entry name" value="ACTININ_1"/>
    <property type="match status" value="1"/>
</dbReference>
<dbReference type="GO" id="GO:0003779">
    <property type="term" value="F:actin binding"/>
    <property type="evidence" value="ECO:0007669"/>
    <property type="project" value="UniProtKB-KW"/>
</dbReference>
<dbReference type="Ensembl" id="ENSBIXT00000037307.1">
    <property type="protein sequence ID" value="ENSBIXP00000022266.1"/>
    <property type="gene ID" value="ENSBIXG00000005017.1"/>
</dbReference>
<evidence type="ECO:0000256" key="2">
    <source>
        <dbReference type="ARBA" id="ARBA00023203"/>
    </source>
</evidence>
<dbReference type="AlphaFoldDB" id="A0A4W2DD90"/>
<reference evidence="4" key="2">
    <citation type="submission" date="2025-05" db="UniProtKB">
        <authorList>
            <consortium name="Ensembl"/>
        </authorList>
    </citation>
    <scope>IDENTIFICATION</scope>
</reference>
<keyword evidence="2" id="KW-0009">Actin-binding</keyword>
<feature type="domain" description="Calponin-homology (CH)" evidence="3">
    <location>
        <begin position="27"/>
        <end position="142"/>
    </location>
</feature>
<keyword evidence="1" id="KW-0677">Repeat</keyword>
<proteinExistence type="predicted"/>
<dbReference type="InterPro" id="IPR036872">
    <property type="entry name" value="CH_dom_sf"/>
</dbReference>
<dbReference type="Proteomes" id="UP000429181">
    <property type="component" value="Chromosome 3"/>
</dbReference>
<dbReference type="SUPFAM" id="SSF47576">
    <property type="entry name" value="Calponin-homology domain, CH-domain"/>
    <property type="match status" value="1"/>
</dbReference>
<dbReference type="Ensembl" id="ENSBIXT00005053768.1">
    <property type="protein sequence ID" value="ENSBIXP00005045030.1"/>
    <property type="gene ID" value="ENSBIXG00005029161.1"/>
</dbReference>
<evidence type="ECO:0000259" key="3">
    <source>
        <dbReference type="PROSITE" id="PS50021"/>
    </source>
</evidence>
<evidence type="ECO:0000313" key="5">
    <source>
        <dbReference type="Proteomes" id="UP000314981"/>
    </source>
</evidence>
<dbReference type="PROSITE" id="PS50021">
    <property type="entry name" value="CH"/>
    <property type="match status" value="1"/>
</dbReference>
<dbReference type="Pfam" id="PF00307">
    <property type="entry name" value="CH"/>
    <property type="match status" value="1"/>
</dbReference>
<dbReference type="InterPro" id="IPR001589">
    <property type="entry name" value="Actinin_actin-bd_CS"/>
</dbReference>
<dbReference type="InterPro" id="IPR001715">
    <property type="entry name" value="CH_dom"/>
</dbReference>
<dbReference type="SMART" id="SM00033">
    <property type="entry name" value="CH"/>
    <property type="match status" value="1"/>
</dbReference>
<dbReference type="PANTHER" id="PTHR11915">
    <property type="entry name" value="SPECTRIN/FILAMIN RELATED CYTOSKELETAL PROTEIN"/>
    <property type="match status" value="1"/>
</dbReference>